<dbReference type="AlphaFoldDB" id="A0AAF0C3R7"/>
<dbReference type="SUPFAM" id="SSF53474">
    <property type="entry name" value="alpha/beta-Hydrolases"/>
    <property type="match status" value="1"/>
</dbReference>
<keyword evidence="3" id="KW-0732">Signal</keyword>
<comment type="similarity">
    <text evidence="1">Belongs to the esterase D family.</text>
</comment>
<feature type="chain" id="PRO_5042033204" evidence="3">
    <location>
        <begin position="21"/>
        <end position="287"/>
    </location>
</feature>
<dbReference type="Proteomes" id="UP000032568">
    <property type="component" value="Chromosome"/>
</dbReference>
<sequence length="287" mass="32711">MTKSLILVLLFSLPLLTVQASGTNDFTLPKIQVVPIKDTRENRQYELYIKLPEEYEKHKDKSYPVLYFTDAIWHVELLSAATEFLLEEVILVGISWQKDISEDLQKELGAHVSRYRDYSINKSSNPERQAKYQFGQASNHLAFIRQDVIKHIEKNYRTQPDNRSYFGYSAGGLFGTYILMAQPDTFKNYILGSPSLWRNIPLLSELGAKAALKHKGLNANVFISYGTLEKELGEHIREFTQLLKSRNDNSLSLKHPVIEGSHQTAFPLTGVRSMTWLSNLTKAGAKS</sequence>
<dbReference type="EMBL" id="CP059735">
    <property type="protein sequence ID" value="WDD99220.1"/>
    <property type="molecule type" value="Genomic_DNA"/>
</dbReference>
<dbReference type="Pfam" id="PF00756">
    <property type="entry name" value="Esterase"/>
    <property type="match status" value="1"/>
</dbReference>
<dbReference type="InterPro" id="IPR000801">
    <property type="entry name" value="Esterase-like"/>
</dbReference>
<keyword evidence="5" id="KW-1185">Reference proteome</keyword>
<dbReference type="GO" id="GO:0016788">
    <property type="term" value="F:hydrolase activity, acting on ester bonds"/>
    <property type="evidence" value="ECO:0007669"/>
    <property type="project" value="TreeGrafter"/>
</dbReference>
<evidence type="ECO:0000256" key="2">
    <source>
        <dbReference type="ARBA" id="ARBA00022801"/>
    </source>
</evidence>
<organism evidence="4 5">
    <name type="scientific">Thalassomonas actiniarum</name>
    <dbReference type="NCBI Taxonomy" id="485447"/>
    <lineage>
        <taxon>Bacteria</taxon>
        <taxon>Pseudomonadati</taxon>
        <taxon>Pseudomonadota</taxon>
        <taxon>Gammaproteobacteria</taxon>
        <taxon>Alteromonadales</taxon>
        <taxon>Colwelliaceae</taxon>
        <taxon>Thalassomonas</taxon>
    </lineage>
</organism>
<evidence type="ECO:0000313" key="5">
    <source>
        <dbReference type="Proteomes" id="UP000032568"/>
    </source>
</evidence>
<gene>
    <name evidence="4" type="ORF">SG35_000585</name>
</gene>
<keyword evidence="2 4" id="KW-0378">Hydrolase</keyword>
<evidence type="ECO:0000256" key="3">
    <source>
        <dbReference type="SAM" id="SignalP"/>
    </source>
</evidence>
<dbReference type="PANTHER" id="PTHR40841:SF2">
    <property type="entry name" value="SIDEROPHORE-DEGRADING ESTERASE (EUROFUNG)"/>
    <property type="match status" value="1"/>
</dbReference>
<dbReference type="InterPro" id="IPR029058">
    <property type="entry name" value="AB_hydrolase_fold"/>
</dbReference>
<protein>
    <submittedName>
        <fullName evidence="4">Alpha/beta hydrolase</fullName>
    </submittedName>
</protein>
<evidence type="ECO:0000256" key="1">
    <source>
        <dbReference type="ARBA" id="ARBA00005622"/>
    </source>
</evidence>
<reference evidence="4 5" key="2">
    <citation type="journal article" date="2022" name="Mar. Drugs">
        <title>Bioassay-Guided Fractionation Leads to the Detection of Cholic Acid Generated by the Rare Thalassomonas sp.</title>
        <authorList>
            <person name="Pheiffer F."/>
            <person name="Schneider Y.K."/>
            <person name="Hansen E.H."/>
            <person name="Andersen J.H."/>
            <person name="Isaksson J."/>
            <person name="Busche T."/>
            <person name="R C."/>
            <person name="Kalinowski J."/>
            <person name="Zyl L.V."/>
            <person name="Trindade M."/>
        </authorList>
    </citation>
    <scope>NUCLEOTIDE SEQUENCE [LARGE SCALE GENOMIC DNA]</scope>
    <source>
        <strain evidence="4 5">A5K-106</strain>
    </source>
</reference>
<feature type="signal peptide" evidence="3">
    <location>
        <begin position="1"/>
        <end position="20"/>
    </location>
</feature>
<accession>A0AAF0C3R7</accession>
<dbReference type="PANTHER" id="PTHR40841">
    <property type="entry name" value="SIDEROPHORE TRIACETYLFUSARININE C ESTERASE"/>
    <property type="match status" value="1"/>
</dbReference>
<dbReference type="Gene3D" id="3.40.50.1820">
    <property type="entry name" value="alpha/beta hydrolase"/>
    <property type="match status" value="1"/>
</dbReference>
<name>A0AAF0C3R7_9GAMM</name>
<dbReference type="KEGG" id="tact:SG35_000585"/>
<proteinExistence type="inferred from homology"/>
<evidence type="ECO:0000313" key="4">
    <source>
        <dbReference type="EMBL" id="WDD99220.1"/>
    </source>
</evidence>
<dbReference type="InterPro" id="IPR052558">
    <property type="entry name" value="Siderophore_Hydrolase_D"/>
</dbReference>
<reference evidence="4 5" key="1">
    <citation type="journal article" date="2015" name="Genome Announc.">
        <title>Draft Genome Sequences of Marine Isolates of Thalassomonas viridans and Thalassomonas actiniarum.</title>
        <authorList>
            <person name="Olonade I."/>
            <person name="van Zyl L.J."/>
            <person name="Trindade M."/>
        </authorList>
    </citation>
    <scope>NUCLEOTIDE SEQUENCE [LARGE SCALE GENOMIC DNA]</scope>
    <source>
        <strain evidence="4 5">A5K-106</strain>
    </source>
</reference>
<dbReference type="RefSeq" id="WP_044835255.1">
    <property type="nucleotide sequence ID" value="NZ_CP059735.1"/>
</dbReference>